<organism evidence="1 2">
    <name type="scientific">Coemansia aciculifera</name>
    <dbReference type="NCBI Taxonomy" id="417176"/>
    <lineage>
        <taxon>Eukaryota</taxon>
        <taxon>Fungi</taxon>
        <taxon>Fungi incertae sedis</taxon>
        <taxon>Zoopagomycota</taxon>
        <taxon>Kickxellomycotina</taxon>
        <taxon>Kickxellomycetes</taxon>
        <taxon>Kickxellales</taxon>
        <taxon>Kickxellaceae</taxon>
        <taxon>Coemansia</taxon>
    </lineage>
</organism>
<evidence type="ECO:0000313" key="1">
    <source>
        <dbReference type="EMBL" id="KAJ2889054.1"/>
    </source>
</evidence>
<proteinExistence type="predicted"/>
<comment type="caution">
    <text evidence="1">The sequence shown here is derived from an EMBL/GenBank/DDBJ whole genome shotgun (WGS) entry which is preliminary data.</text>
</comment>
<sequence>MNPDHIRQHGNKVVEDMAEYYGSLDDLQPGSTVEPGHLYSLISHNVPEEPESFEAVQQDVKNIIMPGLVHWQSPNFYAWYPLNNSVPSILGDMYMSMLNIVPFSWMCSPSAAELEAIVMNALGRLIGLDERFLSVPNQRNSRFGGGAIQGGASETVLVVMAAAREKTIARQLDILGLTLEEEREDAADNVRIKLVAYCSDQTHSSVEKAAKILGCKIHIVPTIDGDFRLTNASLAAAVEKDIARGRIPFFTCASFGTTNTATIDDIAGIANVCKEYHMWLHVDAAYAGALLACPEFRPLAAGIERADSFTFNPYKGMLTSACCSCMWVADSRDINSAMSITREYLPTVDGKMEARDNRFWKLQLGQPFSALKLWFVLRMHGVSGIRQHIRQKV</sequence>
<gene>
    <name evidence="1" type="ORF">IWW38_004841</name>
</gene>
<name>A0ACC1LWF2_9FUNG</name>
<reference evidence="1" key="1">
    <citation type="submission" date="2022-07" db="EMBL/GenBank/DDBJ databases">
        <title>Phylogenomic reconstructions and comparative analyses of Kickxellomycotina fungi.</title>
        <authorList>
            <person name="Reynolds N.K."/>
            <person name="Stajich J.E."/>
            <person name="Barry K."/>
            <person name="Grigoriev I.V."/>
            <person name="Crous P."/>
            <person name="Smith M.E."/>
        </authorList>
    </citation>
    <scope>NUCLEOTIDE SEQUENCE</scope>
    <source>
        <strain evidence="1">CBS 190363</strain>
    </source>
</reference>
<accession>A0ACC1LWF2</accession>
<keyword evidence="2" id="KW-1185">Reference proteome</keyword>
<evidence type="ECO:0000313" key="2">
    <source>
        <dbReference type="Proteomes" id="UP001139981"/>
    </source>
</evidence>
<protein>
    <submittedName>
        <fullName evidence="1">Uncharacterized protein</fullName>
    </submittedName>
</protein>
<dbReference type="Proteomes" id="UP001139981">
    <property type="component" value="Unassembled WGS sequence"/>
</dbReference>
<feature type="non-terminal residue" evidence="1">
    <location>
        <position position="393"/>
    </location>
</feature>
<dbReference type="EMBL" id="JANBVB010001946">
    <property type="protein sequence ID" value="KAJ2889054.1"/>
    <property type="molecule type" value="Genomic_DNA"/>
</dbReference>